<evidence type="ECO:0000256" key="6">
    <source>
        <dbReference type="ARBA" id="ARBA00023002"/>
    </source>
</evidence>
<comment type="function">
    <text evidence="7">Key enzyme in folate metabolism. Catalyzes an essential reaction for de novo glycine and purine synthesis, and for DNA precursor synthesis.</text>
</comment>
<evidence type="ECO:0000256" key="5">
    <source>
        <dbReference type="ARBA" id="ARBA00022857"/>
    </source>
</evidence>
<evidence type="ECO:0000256" key="7">
    <source>
        <dbReference type="PIRNR" id="PIRNR000194"/>
    </source>
</evidence>
<dbReference type="CDD" id="cd00209">
    <property type="entry name" value="DHFR"/>
    <property type="match status" value="1"/>
</dbReference>
<evidence type="ECO:0000313" key="9">
    <source>
        <dbReference type="EMBL" id="OCG73847.1"/>
    </source>
</evidence>
<dbReference type="GO" id="GO:0005829">
    <property type="term" value="C:cytosol"/>
    <property type="evidence" value="ECO:0007669"/>
    <property type="project" value="TreeGrafter"/>
</dbReference>
<evidence type="ECO:0000256" key="2">
    <source>
        <dbReference type="ARBA" id="ARBA00009539"/>
    </source>
</evidence>
<keyword evidence="6 7" id="KW-0560">Oxidoreductase</keyword>
<dbReference type="PANTHER" id="PTHR48069:SF3">
    <property type="entry name" value="DIHYDROFOLATE REDUCTASE"/>
    <property type="match status" value="1"/>
</dbReference>
<gene>
    <name evidence="9" type="ORF">A7J15_06400</name>
</gene>
<dbReference type="STRING" id="904291.A7J15_06400"/>
<comment type="catalytic activity">
    <reaction evidence="7">
        <text>(6S)-5,6,7,8-tetrahydrofolate + NADP(+) = 7,8-dihydrofolate + NADPH + H(+)</text>
        <dbReference type="Rhea" id="RHEA:15009"/>
        <dbReference type="ChEBI" id="CHEBI:15378"/>
        <dbReference type="ChEBI" id="CHEBI:57451"/>
        <dbReference type="ChEBI" id="CHEBI:57453"/>
        <dbReference type="ChEBI" id="CHEBI:57783"/>
        <dbReference type="ChEBI" id="CHEBI:58349"/>
        <dbReference type="EC" id="1.5.1.3"/>
    </reaction>
</comment>
<dbReference type="InterPro" id="IPR024072">
    <property type="entry name" value="DHFR-like_dom_sf"/>
</dbReference>
<dbReference type="PIRSF" id="PIRSF000194">
    <property type="entry name" value="DHFR"/>
    <property type="match status" value="1"/>
</dbReference>
<dbReference type="InterPro" id="IPR017925">
    <property type="entry name" value="DHFR_CS"/>
</dbReference>
<dbReference type="PROSITE" id="PS00075">
    <property type="entry name" value="DHFR_1"/>
    <property type="match status" value="1"/>
</dbReference>
<evidence type="ECO:0000256" key="3">
    <source>
        <dbReference type="ARBA" id="ARBA00012856"/>
    </source>
</evidence>
<sequence length="166" mass="18130">MTLRAIWAQARGGAIGAAGDMPWELPEDLAYFKAATLGAPVVMGRRTWESFPPQWRPLPGRTNIVVTRNAEFDAPGATIVPSLDEGVRAARAASDDAWIIGGAQIYEQAMPILDELWVTEIEIDVDGDAFAPPIGPEWRVVRADPAEGRHTSRTGLAYRFLVYARA</sequence>
<proteinExistence type="inferred from homology"/>
<dbReference type="Proteomes" id="UP000093355">
    <property type="component" value="Unassembled WGS sequence"/>
</dbReference>
<dbReference type="Gene3D" id="3.40.430.10">
    <property type="entry name" value="Dihydrofolate Reductase, subunit A"/>
    <property type="match status" value="1"/>
</dbReference>
<reference evidence="9 10" key="1">
    <citation type="submission" date="2016-05" db="EMBL/GenBank/DDBJ databases">
        <authorList>
            <person name="Lavstsen T."/>
            <person name="Jespersen J.S."/>
        </authorList>
    </citation>
    <scope>NUCLEOTIDE SEQUENCE [LARGE SCALE GENOMIC DNA]</scope>
    <source>
        <strain evidence="9 10">YLB-01</strain>
    </source>
</reference>
<keyword evidence="5 7" id="KW-0521">NADP</keyword>
<accession>A0A1B9NB89</accession>
<dbReference type="InterPro" id="IPR012259">
    <property type="entry name" value="DHFR"/>
</dbReference>
<name>A0A1B9NB89_9MICO</name>
<dbReference type="GO" id="GO:0046654">
    <property type="term" value="P:tetrahydrofolate biosynthetic process"/>
    <property type="evidence" value="ECO:0007669"/>
    <property type="project" value="UniProtKB-UniPathway"/>
</dbReference>
<comment type="pathway">
    <text evidence="1 7">Cofactor biosynthesis; tetrahydrofolate biosynthesis; 5,6,7,8-tetrahydrofolate from 7,8-dihydrofolate: step 1/1.</text>
</comment>
<keyword evidence="4 7" id="KW-0554">One-carbon metabolism</keyword>
<dbReference type="PROSITE" id="PS51330">
    <property type="entry name" value="DHFR_2"/>
    <property type="match status" value="1"/>
</dbReference>
<evidence type="ECO:0000256" key="8">
    <source>
        <dbReference type="RuleBase" id="RU004474"/>
    </source>
</evidence>
<dbReference type="AlphaFoldDB" id="A0A1B9NB89"/>
<evidence type="ECO:0000256" key="1">
    <source>
        <dbReference type="ARBA" id="ARBA00004903"/>
    </source>
</evidence>
<evidence type="ECO:0000256" key="4">
    <source>
        <dbReference type="ARBA" id="ARBA00022563"/>
    </source>
</evidence>
<dbReference type="Pfam" id="PF00186">
    <property type="entry name" value="DHFR_1"/>
    <property type="match status" value="1"/>
</dbReference>
<comment type="caution">
    <text evidence="9">The sequence shown here is derived from an EMBL/GenBank/DDBJ whole genome shotgun (WGS) entry which is preliminary data.</text>
</comment>
<dbReference type="EMBL" id="LXMD01000023">
    <property type="protein sequence ID" value="OCG73847.1"/>
    <property type="molecule type" value="Genomic_DNA"/>
</dbReference>
<evidence type="ECO:0000313" key="10">
    <source>
        <dbReference type="Proteomes" id="UP000093355"/>
    </source>
</evidence>
<organism evidence="9 10">
    <name type="scientific">Microbacterium sediminis</name>
    <dbReference type="NCBI Taxonomy" id="904291"/>
    <lineage>
        <taxon>Bacteria</taxon>
        <taxon>Bacillati</taxon>
        <taxon>Actinomycetota</taxon>
        <taxon>Actinomycetes</taxon>
        <taxon>Micrococcales</taxon>
        <taxon>Microbacteriaceae</taxon>
        <taxon>Microbacterium</taxon>
    </lineage>
</organism>
<dbReference type="GO" id="GO:0006730">
    <property type="term" value="P:one-carbon metabolic process"/>
    <property type="evidence" value="ECO:0007669"/>
    <property type="project" value="UniProtKB-KW"/>
</dbReference>
<dbReference type="OrthoDB" id="9804315at2"/>
<dbReference type="GO" id="GO:0050661">
    <property type="term" value="F:NADP binding"/>
    <property type="evidence" value="ECO:0007669"/>
    <property type="project" value="InterPro"/>
</dbReference>
<dbReference type="UniPathway" id="UPA00077">
    <property type="reaction ID" value="UER00158"/>
</dbReference>
<dbReference type="PRINTS" id="PR00070">
    <property type="entry name" value="DHFR"/>
</dbReference>
<dbReference type="SUPFAM" id="SSF53597">
    <property type="entry name" value="Dihydrofolate reductase-like"/>
    <property type="match status" value="1"/>
</dbReference>
<dbReference type="GO" id="GO:0046452">
    <property type="term" value="P:dihydrofolate metabolic process"/>
    <property type="evidence" value="ECO:0007669"/>
    <property type="project" value="TreeGrafter"/>
</dbReference>
<dbReference type="GO" id="GO:0046655">
    <property type="term" value="P:folic acid metabolic process"/>
    <property type="evidence" value="ECO:0007669"/>
    <property type="project" value="TreeGrafter"/>
</dbReference>
<dbReference type="InterPro" id="IPR001796">
    <property type="entry name" value="DHFR_dom"/>
</dbReference>
<dbReference type="EC" id="1.5.1.3" evidence="3 7"/>
<protein>
    <recommendedName>
        <fullName evidence="3 7">Dihydrofolate reductase</fullName>
        <ecNumber evidence="3 7">1.5.1.3</ecNumber>
    </recommendedName>
</protein>
<dbReference type="RefSeq" id="WP_067026141.1">
    <property type="nucleotide sequence ID" value="NZ_CP038256.1"/>
</dbReference>
<dbReference type="GO" id="GO:0004146">
    <property type="term" value="F:dihydrofolate reductase activity"/>
    <property type="evidence" value="ECO:0007669"/>
    <property type="project" value="UniProtKB-EC"/>
</dbReference>
<dbReference type="PANTHER" id="PTHR48069">
    <property type="entry name" value="DIHYDROFOLATE REDUCTASE"/>
    <property type="match status" value="1"/>
</dbReference>
<keyword evidence="10" id="KW-1185">Reference proteome</keyword>
<comment type="similarity">
    <text evidence="2 7 8">Belongs to the dihydrofolate reductase family.</text>
</comment>